<evidence type="ECO:0000256" key="1">
    <source>
        <dbReference type="SAM" id="MobiDB-lite"/>
    </source>
</evidence>
<dbReference type="HOGENOM" id="CLU_1603852_0_0_1"/>
<protein>
    <submittedName>
        <fullName evidence="2">Uncharacterized protein</fullName>
    </submittedName>
</protein>
<dbReference type="EMBL" id="HE806323">
    <property type="protein sequence ID" value="CCH62509.1"/>
    <property type="molecule type" value="Genomic_DNA"/>
</dbReference>
<dbReference type="eggNOG" id="ENOG502SAUW">
    <property type="taxonomic scope" value="Eukaryota"/>
</dbReference>
<dbReference type="InterPro" id="IPR007727">
    <property type="entry name" value="Spo12"/>
</dbReference>
<dbReference type="InParanoid" id="I2H807"/>
<dbReference type="RefSeq" id="XP_004182028.1">
    <property type="nucleotide sequence ID" value="XM_004181980.1"/>
</dbReference>
<organism evidence="2 3">
    <name type="scientific">Henningerozyma blattae (strain ATCC 34711 / CBS 6284 / DSM 70876 / NBRC 10599 / NRRL Y-10934 / UCD 77-7)</name>
    <name type="common">Yeast</name>
    <name type="synonym">Tetrapisispora blattae</name>
    <dbReference type="NCBI Taxonomy" id="1071380"/>
    <lineage>
        <taxon>Eukaryota</taxon>
        <taxon>Fungi</taxon>
        <taxon>Dikarya</taxon>
        <taxon>Ascomycota</taxon>
        <taxon>Saccharomycotina</taxon>
        <taxon>Saccharomycetes</taxon>
        <taxon>Saccharomycetales</taxon>
        <taxon>Saccharomycetaceae</taxon>
        <taxon>Henningerozyma</taxon>
    </lineage>
</organism>
<evidence type="ECO:0000313" key="2">
    <source>
        <dbReference type="EMBL" id="CCH62509.1"/>
    </source>
</evidence>
<dbReference type="FunCoup" id="I2H807">
    <property type="interactions" value="219"/>
</dbReference>
<dbReference type="OrthoDB" id="5578329at2759"/>
<proteinExistence type="predicted"/>
<dbReference type="KEGG" id="tbl:TBLA_0H02230"/>
<keyword evidence="3" id="KW-1185">Reference proteome</keyword>
<dbReference type="GeneID" id="14497666"/>
<name>I2H807_HENB6</name>
<dbReference type="Proteomes" id="UP000002866">
    <property type="component" value="Chromosome 8"/>
</dbReference>
<feature type="region of interest" description="Disordered" evidence="1">
    <location>
        <begin position="147"/>
        <end position="166"/>
    </location>
</feature>
<sequence>MIDSPITTASTTSTCSTSTQFNTNHNVLISKKLFNIHPKQYSSAVSSNSTTTSRINKNSLQKSIFKKSNPNSNSISVANYNSSIKNSLKLIVDKKIELSNKFASPTDQLLSPCSQKLNDHRSRILGKKTCPTRLNFAISNSKIDNSNSINNLLHSNDDSDDSDEGY</sequence>
<gene>
    <name evidence="2" type="primary">TBLA0H02230</name>
    <name evidence="2" type="ORF">TBLA_0H02230</name>
</gene>
<dbReference type="Pfam" id="PF05032">
    <property type="entry name" value="Spo12"/>
    <property type="match status" value="1"/>
</dbReference>
<reference evidence="2 3" key="1">
    <citation type="journal article" date="2011" name="Proc. Natl. Acad. Sci. U.S.A.">
        <title>Evolutionary erosion of yeast sex chromosomes by mating-type switching accidents.</title>
        <authorList>
            <person name="Gordon J.L."/>
            <person name="Armisen D."/>
            <person name="Proux-Wera E."/>
            <person name="Oheigeartaigh S.S."/>
            <person name="Byrne K.P."/>
            <person name="Wolfe K.H."/>
        </authorList>
    </citation>
    <scope>NUCLEOTIDE SEQUENCE [LARGE SCALE GENOMIC DNA]</scope>
    <source>
        <strain evidence="3">ATCC 34711 / CBS 6284 / DSM 70876 / NBRC 10599 / NRRL Y-10934 / UCD 77-7</strain>
    </source>
</reference>
<dbReference type="AlphaFoldDB" id="I2H807"/>
<dbReference type="STRING" id="1071380.I2H807"/>
<evidence type="ECO:0000313" key="3">
    <source>
        <dbReference type="Proteomes" id="UP000002866"/>
    </source>
</evidence>
<accession>I2H807</accession>